<reference evidence="1" key="1">
    <citation type="journal article" date="2020" name="Nature">
        <title>Giant virus diversity and host interactions through global metagenomics.</title>
        <authorList>
            <person name="Schulz F."/>
            <person name="Roux S."/>
            <person name="Paez-Espino D."/>
            <person name="Jungbluth S."/>
            <person name="Walsh D.A."/>
            <person name="Denef V.J."/>
            <person name="McMahon K.D."/>
            <person name="Konstantinidis K.T."/>
            <person name="Eloe-Fadrosh E.A."/>
            <person name="Kyrpides N.C."/>
            <person name="Woyke T."/>
        </authorList>
    </citation>
    <scope>NUCLEOTIDE SEQUENCE</scope>
    <source>
        <strain evidence="1">GVMAG-M-3300023184-120</strain>
    </source>
</reference>
<dbReference type="PANTHER" id="PTHR16121">
    <property type="entry name" value="CAP-SPECIFIC MRNA (NUCLEOSIDE-2'-O-)-METHYLTRANSFERASE 1-RELATED"/>
    <property type="match status" value="1"/>
</dbReference>
<protein>
    <recommendedName>
        <fullName evidence="2">Ribosomal RNA methyltransferase FtsJ domain-containing protein</fullName>
    </recommendedName>
</protein>
<proteinExistence type="predicted"/>
<organism evidence="1">
    <name type="scientific">viral metagenome</name>
    <dbReference type="NCBI Taxonomy" id="1070528"/>
    <lineage>
        <taxon>unclassified sequences</taxon>
        <taxon>metagenomes</taxon>
        <taxon>organismal metagenomes</taxon>
    </lineage>
</organism>
<evidence type="ECO:0008006" key="2">
    <source>
        <dbReference type="Google" id="ProtNLM"/>
    </source>
</evidence>
<dbReference type="GO" id="GO:0006370">
    <property type="term" value="P:7-methylguanosine mRNA capping"/>
    <property type="evidence" value="ECO:0007669"/>
    <property type="project" value="TreeGrafter"/>
</dbReference>
<dbReference type="GO" id="GO:0005634">
    <property type="term" value="C:nucleus"/>
    <property type="evidence" value="ECO:0007669"/>
    <property type="project" value="TreeGrafter"/>
</dbReference>
<dbReference type="EMBL" id="MN739968">
    <property type="protein sequence ID" value="QHT80362.1"/>
    <property type="molecule type" value="Genomic_DNA"/>
</dbReference>
<dbReference type="InterPro" id="IPR050851">
    <property type="entry name" value="mRNA_Cap_2O-Ribose_MeTrfase"/>
</dbReference>
<dbReference type="Gene3D" id="3.40.50.12760">
    <property type="match status" value="1"/>
</dbReference>
<dbReference type="GO" id="GO:0005737">
    <property type="term" value="C:cytoplasm"/>
    <property type="evidence" value="ECO:0007669"/>
    <property type="project" value="TreeGrafter"/>
</dbReference>
<accession>A0A6C0HIE7</accession>
<evidence type="ECO:0000313" key="1">
    <source>
        <dbReference type="EMBL" id="QHT80362.1"/>
    </source>
</evidence>
<dbReference type="AlphaFoldDB" id="A0A6C0HIE7"/>
<name>A0A6C0HIE7_9ZZZZ</name>
<sequence length="361" mass="42492">MSNYRKHGDINTHKQSLSVYYTFPRASINFQENPLELTHVAQYTLIGVPFYSSSMYNYLSELKVKAQVLNEKWIYYNSYMWLYLPTTLKNECISNIPHIFQENVFVHSNIILYEMIEMFSVLNLYLFSADQLVINTCHFGNNNDIFGESVKYVFNSHGKEVICCDRKKKDFITIDATCEHDNEYDISKTALFFICKALLIQRKRGVLILKIGDCFTKLSLDIIYFLSSFYEKTYFMKPTVSFLASGSRYVICKDFRNDRLCEKIHSYLNTLHKQITTCVESTFITRILHEQIPVMFSNRLEEINSILGQPRLEYIHQCLTQYEQCNEKAGHTMPNDVRKCVDWCIRFKVPIRNAYHGGFIR</sequence>
<dbReference type="PANTHER" id="PTHR16121:SF0">
    <property type="entry name" value="CAP-SPECIFIC MRNA (NUCLEOSIDE-2'-O-)-METHYLTRANSFERASE 1"/>
    <property type="match status" value="1"/>
</dbReference>
<dbReference type="GO" id="GO:0004483">
    <property type="term" value="F:methyltransferase cap1 activity"/>
    <property type="evidence" value="ECO:0007669"/>
    <property type="project" value="TreeGrafter"/>
</dbReference>